<dbReference type="HOGENOM" id="CLU_029111_0_0_10"/>
<dbReference type="AlphaFoldDB" id="H1HIQ0"/>
<evidence type="ECO:0008006" key="3">
    <source>
        <dbReference type="Google" id="ProtNLM"/>
    </source>
</evidence>
<reference evidence="1 2" key="1">
    <citation type="submission" date="2011-12" db="EMBL/GenBank/DDBJ databases">
        <title>The Genome Sequence of Prevotella maculosa OT 289.</title>
        <authorList>
            <consortium name="The Broad Institute Genome Sequencing Platform"/>
            <person name="Earl A."/>
            <person name="Ward D."/>
            <person name="Feldgarden M."/>
            <person name="Gevers D."/>
            <person name="Izard J."/>
            <person name="Blanton J.M."/>
            <person name="Mathney J."/>
            <person name="Tanner A.C."/>
            <person name="Dewhirst F.E."/>
            <person name="Young S.K."/>
            <person name="Zeng Q."/>
            <person name="Gargeya S."/>
            <person name="Fitzgerald M."/>
            <person name="Haas B."/>
            <person name="Abouelleil A."/>
            <person name="Alvarado L."/>
            <person name="Arachchi H.M."/>
            <person name="Berlin A."/>
            <person name="Chapman S.B."/>
            <person name="Gearin G."/>
            <person name="Goldberg J."/>
            <person name="Griggs A."/>
            <person name="Gujja S."/>
            <person name="Hansen M."/>
            <person name="Heiman D."/>
            <person name="Howarth C."/>
            <person name="Larimer J."/>
            <person name="Lui A."/>
            <person name="MacDonald P.J.P."/>
            <person name="McCowen C."/>
            <person name="Montmayeur A."/>
            <person name="Murphy C."/>
            <person name="Neiman D."/>
            <person name="Pearson M."/>
            <person name="Priest M."/>
            <person name="Roberts A."/>
            <person name="Saif S."/>
            <person name="Shea T."/>
            <person name="Sisk P."/>
            <person name="Stolte C."/>
            <person name="Sykes S."/>
            <person name="Wortman J."/>
            <person name="Nusbaum C."/>
            <person name="Birren B."/>
        </authorList>
    </citation>
    <scope>NUCLEOTIDE SEQUENCE [LARGE SCALE GENOMIC DNA]</scope>
    <source>
        <strain evidence="1 2">OT 289</strain>
    </source>
</reference>
<proteinExistence type="predicted"/>
<dbReference type="RefSeq" id="WP_008563608.1">
    <property type="nucleotide sequence ID" value="NZ_JH594500.1"/>
</dbReference>
<dbReference type="EMBL" id="AGEK01000002">
    <property type="protein sequence ID" value="EHO75107.1"/>
    <property type="molecule type" value="Genomic_DNA"/>
</dbReference>
<accession>H1HIQ0</accession>
<keyword evidence="2" id="KW-1185">Reference proteome</keyword>
<dbReference type="PATRIC" id="fig|999422.3.peg.43"/>
<comment type="caution">
    <text evidence="1">The sequence shown here is derived from an EMBL/GenBank/DDBJ whole genome shotgun (WGS) entry which is preliminary data.</text>
</comment>
<sequence>MEFEDIPQSTFKSELGFNLLWSIILSRYFPEYYIPNFFPMQFIYLKKIAEKYDIELPDMPNRSDYRGRWLYYDEMCKQLNEFAIENDIQSLSELCAFLYGYEMSVVKEEMEYEHRKSMPDVPEQAWILVGNYGEAEKTMKEGFWQSSPFTSKGDILVFYEKSPVKKLNSVWTALEDGFIDPFGHYYSFSYIGNKIEIPDDKAISYADFKNSDYFKARDKKGNFVSKNFQDVSGWQVTFDDYVEIKRMLLEKGFDIEKLPKLYEPVKVGNVKIEHEKDVSEQLLIPLLEQMGWVKDKDFKGEVEFNAGRGKTGFASEKRPDFLLHIVETKDDIEAKVAIEVKRHMKNEKEIHENFKQGRSYAKWGAAEVLMICDMIRIRVYQRNKKNRFEETDYTEFSWNDTENPDKFAELKKLLS</sequence>
<gene>
    <name evidence="1" type="ORF">HMPREF9944_00044</name>
</gene>
<dbReference type="OrthoDB" id="53782at2"/>
<dbReference type="STRING" id="999422.HMPREF9944_00044"/>
<organism evidence="1 2">
    <name type="scientific">Segatella maculosa OT 289</name>
    <dbReference type="NCBI Taxonomy" id="999422"/>
    <lineage>
        <taxon>Bacteria</taxon>
        <taxon>Pseudomonadati</taxon>
        <taxon>Bacteroidota</taxon>
        <taxon>Bacteroidia</taxon>
        <taxon>Bacteroidales</taxon>
        <taxon>Prevotellaceae</taxon>
        <taxon>Segatella</taxon>
    </lineage>
</organism>
<evidence type="ECO:0000313" key="2">
    <source>
        <dbReference type="Proteomes" id="UP000003167"/>
    </source>
</evidence>
<dbReference type="Proteomes" id="UP000003167">
    <property type="component" value="Unassembled WGS sequence"/>
</dbReference>
<name>H1HIQ0_9BACT</name>
<protein>
    <recommendedName>
        <fullName evidence="3">Type I restriction enzyme R protein N-terminal domain-containing protein</fullName>
    </recommendedName>
</protein>
<evidence type="ECO:0000313" key="1">
    <source>
        <dbReference type="EMBL" id="EHO75107.1"/>
    </source>
</evidence>